<keyword evidence="3" id="KW-1185">Reference proteome</keyword>
<dbReference type="InterPro" id="IPR025959">
    <property type="entry name" value="Winged_HTH_dom"/>
</dbReference>
<dbReference type="Pfam" id="PF13384">
    <property type="entry name" value="HTH_23"/>
    <property type="match status" value="1"/>
</dbReference>
<dbReference type="Proteomes" id="UP001501510">
    <property type="component" value="Unassembled WGS sequence"/>
</dbReference>
<reference evidence="3" key="1">
    <citation type="journal article" date="2019" name="Int. J. Syst. Evol. Microbiol.">
        <title>The Global Catalogue of Microorganisms (GCM) 10K type strain sequencing project: providing services to taxonomists for standard genome sequencing and annotation.</title>
        <authorList>
            <consortium name="The Broad Institute Genomics Platform"/>
            <consortium name="The Broad Institute Genome Sequencing Center for Infectious Disease"/>
            <person name="Wu L."/>
            <person name="Ma J."/>
        </authorList>
    </citation>
    <scope>NUCLEOTIDE SEQUENCE [LARGE SCALE GENOMIC DNA]</scope>
    <source>
        <strain evidence="3">JCM 1407</strain>
    </source>
</reference>
<evidence type="ECO:0000313" key="2">
    <source>
        <dbReference type="EMBL" id="GAA0732896.1"/>
    </source>
</evidence>
<dbReference type="SUPFAM" id="SSF46689">
    <property type="entry name" value="Homeodomain-like"/>
    <property type="match status" value="1"/>
</dbReference>
<protein>
    <recommendedName>
        <fullName evidence="1">Winged helix-turn helix domain-containing protein</fullName>
    </recommendedName>
</protein>
<organism evidence="2 3">
    <name type="scientific">Clostridium oceanicum</name>
    <dbReference type="NCBI Taxonomy" id="1543"/>
    <lineage>
        <taxon>Bacteria</taxon>
        <taxon>Bacillati</taxon>
        <taxon>Bacillota</taxon>
        <taxon>Clostridia</taxon>
        <taxon>Eubacteriales</taxon>
        <taxon>Clostridiaceae</taxon>
        <taxon>Clostridium</taxon>
    </lineage>
</organism>
<accession>A0ABP3UK54</accession>
<evidence type="ECO:0000259" key="1">
    <source>
        <dbReference type="Pfam" id="PF13592"/>
    </source>
</evidence>
<dbReference type="EMBL" id="BAAACG010000001">
    <property type="protein sequence ID" value="GAA0732896.1"/>
    <property type="molecule type" value="Genomic_DNA"/>
</dbReference>
<feature type="domain" description="Winged helix-turn helix" evidence="1">
    <location>
        <begin position="107"/>
        <end position="158"/>
    </location>
</feature>
<dbReference type="Pfam" id="PF13592">
    <property type="entry name" value="HTH_33"/>
    <property type="match status" value="1"/>
</dbReference>
<comment type="caution">
    <text evidence="2">The sequence shown here is derived from an EMBL/GenBank/DDBJ whole genome shotgun (WGS) entry which is preliminary data.</text>
</comment>
<gene>
    <name evidence="2" type="ORF">GCM10008906_03110</name>
</gene>
<dbReference type="RefSeq" id="WP_343758142.1">
    <property type="nucleotide sequence ID" value="NZ_BAAACG010000001.1"/>
</dbReference>
<evidence type="ECO:0000313" key="3">
    <source>
        <dbReference type="Proteomes" id="UP001501510"/>
    </source>
</evidence>
<name>A0ABP3UK54_9CLOT</name>
<sequence length="163" mass="18897">MNKNIDKEKALHLMKSTTDKRMFERYQSIYLLLSNMKINEVASIVGRSPRTIKNYKKSYSISGLEGLTIGKPTGRPKRLTEKQLKQLRNLILTKLPADVNFPTEFNWTANTVCKWIKNEYGVKYTIPGVANILKRLGLSHTRIYTLPKINFKKQENFKSAFKN</sequence>
<dbReference type="InterPro" id="IPR009057">
    <property type="entry name" value="Homeodomain-like_sf"/>
</dbReference>
<proteinExistence type="predicted"/>